<protein>
    <recommendedName>
        <fullName evidence="6">EGF-like domain-containing protein</fullName>
    </recommendedName>
</protein>
<feature type="chain" id="PRO_5029917929" description="EGF-like domain-containing protein" evidence="5">
    <location>
        <begin position="22"/>
        <end position="400"/>
    </location>
</feature>
<evidence type="ECO:0000256" key="3">
    <source>
        <dbReference type="PROSITE-ProRule" id="PRU00076"/>
    </source>
</evidence>
<dbReference type="Proteomes" id="UP000594262">
    <property type="component" value="Unplaced"/>
</dbReference>
<keyword evidence="4" id="KW-0812">Transmembrane</keyword>
<dbReference type="SUPFAM" id="SSF57196">
    <property type="entry name" value="EGF/Laminin"/>
    <property type="match status" value="1"/>
</dbReference>
<dbReference type="SMART" id="SM00369">
    <property type="entry name" value="LRR_TYP"/>
    <property type="match status" value="7"/>
</dbReference>
<keyword evidence="3" id="KW-1015">Disulfide bond</keyword>
<evidence type="ECO:0000259" key="6">
    <source>
        <dbReference type="PROSITE" id="PS50026"/>
    </source>
</evidence>
<organism evidence="7 8">
    <name type="scientific">Clytia hemisphaerica</name>
    <dbReference type="NCBI Taxonomy" id="252671"/>
    <lineage>
        <taxon>Eukaryota</taxon>
        <taxon>Metazoa</taxon>
        <taxon>Cnidaria</taxon>
        <taxon>Hydrozoa</taxon>
        <taxon>Hydroidolina</taxon>
        <taxon>Leptothecata</taxon>
        <taxon>Obeliida</taxon>
        <taxon>Clytiidae</taxon>
        <taxon>Clytia</taxon>
    </lineage>
</organism>
<dbReference type="PROSITE" id="PS00022">
    <property type="entry name" value="EGF_1"/>
    <property type="match status" value="1"/>
</dbReference>
<dbReference type="GO" id="GO:0005886">
    <property type="term" value="C:plasma membrane"/>
    <property type="evidence" value="ECO:0007669"/>
    <property type="project" value="TreeGrafter"/>
</dbReference>
<dbReference type="OrthoDB" id="5967152at2759"/>
<accession>A0A7M5V4L9</accession>
<reference evidence="7" key="1">
    <citation type="submission" date="2021-01" db="UniProtKB">
        <authorList>
            <consortium name="EnsemblMetazoa"/>
        </authorList>
    </citation>
    <scope>IDENTIFICATION</scope>
</reference>
<keyword evidence="1" id="KW-0433">Leucine-rich repeat</keyword>
<evidence type="ECO:0000256" key="5">
    <source>
        <dbReference type="SAM" id="SignalP"/>
    </source>
</evidence>
<keyword evidence="2" id="KW-0677">Repeat</keyword>
<feature type="disulfide bond" evidence="3">
    <location>
        <begin position="346"/>
        <end position="355"/>
    </location>
</feature>
<dbReference type="InterPro" id="IPR032675">
    <property type="entry name" value="LRR_dom_sf"/>
</dbReference>
<keyword evidence="8" id="KW-1185">Reference proteome</keyword>
<keyword evidence="4" id="KW-1133">Transmembrane helix</keyword>
<dbReference type="InterPro" id="IPR003591">
    <property type="entry name" value="Leu-rich_rpt_typical-subtyp"/>
</dbReference>
<dbReference type="InterPro" id="IPR050541">
    <property type="entry name" value="LRR_TM_domain-containing"/>
</dbReference>
<feature type="signal peptide" evidence="5">
    <location>
        <begin position="1"/>
        <end position="21"/>
    </location>
</feature>
<dbReference type="RefSeq" id="XP_066931309.1">
    <property type="nucleotide sequence ID" value="XM_067075208.1"/>
</dbReference>
<evidence type="ECO:0000256" key="2">
    <source>
        <dbReference type="ARBA" id="ARBA00022737"/>
    </source>
</evidence>
<dbReference type="PANTHER" id="PTHR24369">
    <property type="entry name" value="ANTIGEN BSP, PUTATIVE-RELATED"/>
    <property type="match status" value="1"/>
</dbReference>
<dbReference type="EnsemblMetazoa" id="CLYHEMT009589.1">
    <property type="protein sequence ID" value="CLYHEMP009589.1"/>
    <property type="gene ID" value="CLYHEMG009589"/>
</dbReference>
<proteinExistence type="predicted"/>
<dbReference type="InterPro" id="IPR000742">
    <property type="entry name" value="EGF"/>
</dbReference>
<keyword evidence="5" id="KW-0732">Signal</keyword>
<keyword evidence="4" id="KW-0472">Membrane</keyword>
<dbReference type="AlphaFoldDB" id="A0A7M5V4L9"/>
<evidence type="ECO:0000256" key="4">
    <source>
        <dbReference type="SAM" id="Phobius"/>
    </source>
</evidence>
<evidence type="ECO:0000256" key="1">
    <source>
        <dbReference type="ARBA" id="ARBA00022614"/>
    </source>
</evidence>
<dbReference type="GeneID" id="136819044"/>
<comment type="caution">
    <text evidence="3">Lacks conserved residue(s) required for the propagation of feature annotation.</text>
</comment>
<dbReference type="PROSITE" id="PS50026">
    <property type="entry name" value="EGF_3"/>
    <property type="match status" value="1"/>
</dbReference>
<feature type="domain" description="EGF-like" evidence="6">
    <location>
        <begin position="319"/>
        <end position="356"/>
    </location>
</feature>
<dbReference type="SUPFAM" id="SSF52058">
    <property type="entry name" value="L domain-like"/>
    <property type="match status" value="1"/>
</dbReference>
<sequence length="400" mass="44416">MGHVLFYSTILLSLAYSFVSSACPKECRCSGKNYVTCIGKNITNEGVKEIAAQLNETELEHLYFTENKIDHFEVSYFVNFTKLKNIGLRKNLLTKVPANVSILIPSITRLGLSYNMINSIVRADFAGYRSIKDLDFKGNGIEKLDANLFQDIPRLTDLHFNDNKIKVIKNDTLKGLTELVYINFNGNGVEIIENGVFNNMTYNEVEVYLRNNKIRTLASGTFGSSQGGMSVKLSGNELTPNSIQPKAFNVDSLELDNNNLTAVHQDWFASSLNTFSLEGNPLICDCALYQSLVFTGGYFFGTCNKTYNLNKFSGENKLNCTSCFGNQCQNGAQCQIIDKSNYNCSCTEMHSGRFCQLRINSDGDDDGIAVGYIILIVVLVVLLLAGLLAVVCYTKNRKGN</sequence>
<evidence type="ECO:0000313" key="8">
    <source>
        <dbReference type="Proteomes" id="UP000594262"/>
    </source>
</evidence>
<dbReference type="InterPro" id="IPR001611">
    <property type="entry name" value="Leu-rich_rpt"/>
</dbReference>
<keyword evidence="3" id="KW-0245">EGF-like domain</keyword>
<dbReference type="Gene3D" id="3.80.10.10">
    <property type="entry name" value="Ribonuclease Inhibitor"/>
    <property type="match status" value="3"/>
</dbReference>
<feature type="transmembrane region" description="Helical" evidence="4">
    <location>
        <begin position="369"/>
        <end position="393"/>
    </location>
</feature>
<evidence type="ECO:0000313" key="7">
    <source>
        <dbReference type="EnsemblMetazoa" id="CLYHEMP009589.1"/>
    </source>
</evidence>
<dbReference type="PANTHER" id="PTHR24369:SF211">
    <property type="entry name" value="LEUCINE-RICH REPEAT-CONTAINING PROTEIN 15-LIKE"/>
    <property type="match status" value="1"/>
</dbReference>
<name>A0A7M5V4L9_9CNID</name>
<dbReference type="Gene3D" id="2.10.25.10">
    <property type="entry name" value="Laminin"/>
    <property type="match status" value="1"/>
</dbReference>
<dbReference type="Pfam" id="PF13855">
    <property type="entry name" value="LRR_8"/>
    <property type="match status" value="2"/>
</dbReference>